<dbReference type="PIRSF" id="PIRSF006483">
    <property type="entry name" value="Membrane_protein_YitT"/>
    <property type="match status" value="1"/>
</dbReference>
<feature type="transmembrane region" description="Helical" evidence="6">
    <location>
        <begin position="115"/>
        <end position="136"/>
    </location>
</feature>
<evidence type="ECO:0000256" key="4">
    <source>
        <dbReference type="ARBA" id="ARBA00022989"/>
    </source>
</evidence>
<accession>A0A1G6CSS9</accession>
<dbReference type="PANTHER" id="PTHR33545">
    <property type="entry name" value="UPF0750 MEMBRANE PROTEIN YITT-RELATED"/>
    <property type="match status" value="1"/>
</dbReference>
<proteinExistence type="predicted"/>
<dbReference type="Gene3D" id="3.30.70.120">
    <property type="match status" value="1"/>
</dbReference>
<keyword evidence="9" id="KW-1185">Reference proteome</keyword>
<evidence type="ECO:0000256" key="6">
    <source>
        <dbReference type="SAM" id="Phobius"/>
    </source>
</evidence>
<reference evidence="8 9" key="1">
    <citation type="submission" date="2016-10" db="EMBL/GenBank/DDBJ databases">
        <authorList>
            <person name="de Groot N.N."/>
        </authorList>
    </citation>
    <scope>NUCLEOTIDE SEQUENCE [LARGE SCALE GENOMIC DNA]</scope>
    <source>
        <strain evidence="8 9">ASO4-2</strain>
    </source>
</reference>
<dbReference type="GO" id="GO:0005886">
    <property type="term" value="C:plasma membrane"/>
    <property type="evidence" value="ECO:0007669"/>
    <property type="project" value="UniProtKB-SubCell"/>
</dbReference>
<evidence type="ECO:0000256" key="2">
    <source>
        <dbReference type="ARBA" id="ARBA00022475"/>
    </source>
</evidence>
<feature type="transmembrane region" description="Helical" evidence="6">
    <location>
        <begin position="182"/>
        <end position="202"/>
    </location>
</feature>
<feature type="transmembrane region" description="Helical" evidence="6">
    <location>
        <begin position="157"/>
        <end position="176"/>
    </location>
</feature>
<feature type="domain" description="DUF2179" evidence="7">
    <location>
        <begin position="228"/>
        <end position="282"/>
    </location>
</feature>
<comment type="subcellular location">
    <subcellularLocation>
        <location evidence="1">Cell membrane</location>
        <topology evidence="1">Multi-pass membrane protein</topology>
    </subcellularLocation>
</comment>
<evidence type="ECO:0000313" key="8">
    <source>
        <dbReference type="EMBL" id="SDB35938.1"/>
    </source>
</evidence>
<organism evidence="8 9">
    <name type="scientific">Desulfonatronum thiosulfatophilum</name>
    <dbReference type="NCBI Taxonomy" id="617002"/>
    <lineage>
        <taxon>Bacteria</taxon>
        <taxon>Pseudomonadati</taxon>
        <taxon>Thermodesulfobacteriota</taxon>
        <taxon>Desulfovibrionia</taxon>
        <taxon>Desulfovibrionales</taxon>
        <taxon>Desulfonatronaceae</taxon>
        <taxon>Desulfonatronum</taxon>
    </lineage>
</organism>
<gene>
    <name evidence="8" type="ORF">SAMN05660653_01690</name>
</gene>
<feature type="transmembrane region" description="Helical" evidence="6">
    <location>
        <begin position="65"/>
        <end position="83"/>
    </location>
</feature>
<evidence type="ECO:0000313" key="9">
    <source>
        <dbReference type="Proteomes" id="UP000198771"/>
    </source>
</evidence>
<dbReference type="Pfam" id="PF02588">
    <property type="entry name" value="YitT_membrane"/>
    <property type="match status" value="1"/>
</dbReference>
<dbReference type="RefSeq" id="WP_092120021.1">
    <property type="nucleotide sequence ID" value="NZ_FMXO01000009.1"/>
</dbReference>
<keyword evidence="5 6" id="KW-0472">Membrane</keyword>
<feature type="transmembrane region" description="Helical" evidence="6">
    <location>
        <begin position="90"/>
        <end position="109"/>
    </location>
</feature>
<dbReference type="PANTHER" id="PTHR33545:SF5">
    <property type="entry name" value="UPF0750 MEMBRANE PROTEIN YITT"/>
    <property type="match status" value="1"/>
</dbReference>
<dbReference type="AlphaFoldDB" id="A0A1G6CSS9"/>
<dbReference type="STRING" id="617002.SAMN05660653_01690"/>
<dbReference type="OrthoDB" id="5401948at2"/>
<dbReference type="Proteomes" id="UP000198771">
    <property type="component" value="Unassembled WGS sequence"/>
</dbReference>
<sequence length="291" mass="32419">MARNWRTGFPKLAFTVPWNLMLITMGAMIFSFGAKTVAIPQEFISGGVTGTGLILYYVLGLLPPGVWYLILNVPIFILGWIYVSRRFFFYSLYGTVLTSLFMDLIPWVLVIEDALLSALTAGAIMGAGAGIALRSLGSLGGLDIISVYLNQRFNIGIGKFSFAFNMVLFSGSLFFIGLEQVLYSVFLVFVNAMVMDYFLGLFNQRKMVLIVSEKPDELAKSILNTINRGSTFIHGRGAYTGKRKKILLTVVNSMQLKRLEEIIFTIDPNAFTIEENTLNVIGKGFSQRKVY</sequence>
<dbReference type="EMBL" id="FMXO01000009">
    <property type="protein sequence ID" value="SDB35938.1"/>
    <property type="molecule type" value="Genomic_DNA"/>
</dbReference>
<dbReference type="CDD" id="cd16380">
    <property type="entry name" value="YitT_C"/>
    <property type="match status" value="1"/>
</dbReference>
<keyword evidence="2" id="KW-1003">Cell membrane</keyword>
<feature type="transmembrane region" description="Helical" evidence="6">
    <location>
        <begin position="12"/>
        <end position="31"/>
    </location>
</feature>
<dbReference type="InterPro" id="IPR015867">
    <property type="entry name" value="N-reg_PII/ATP_PRibTrfase_C"/>
</dbReference>
<keyword evidence="3 6" id="KW-0812">Transmembrane</keyword>
<dbReference type="Pfam" id="PF10035">
    <property type="entry name" value="DUF2179"/>
    <property type="match status" value="1"/>
</dbReference>
<protein>
    <submittedName>
        <fullName evidence="8">Uncharacterized membrane-anchored protein YitT, contains DUF161 and DUF2179 domains</fullName>
    </submittedName>
</protein>
<dbReference type="InterPro" id="IPR019264">
    <property type="entry name" value="DUF2179"/>
</dbReference>
<dbReference type="InterPro" id="IPR051461">
    <property type="entry name" value="UPF0750_membrane"/>
</dbReference>
<evidence type="ECO:0000256" key="5">
    <source>
        <dbReference type="ARBA" id="ARBA00023136"/>
    </source>
</evidence>
<evidence type="ECO:0000259" key="7">
    <source>
        <dbReference type="Pfam" id="PF10035"/>
    </source>
</evidence>
<evidence type="ECO:0000256" key="3">
    <source>
        <dbReference type="ARBA" id="ARBA00022692"/>
    </source>
</evidence>
<dbReference type="InterPro" id="IPR003740">
    <property type="entry name" value="YitT"/>
</dbReference>
<keyword evidence="4 6" id="KW-1133">Transmembrane helix</keyword>
<name>A0A1G6CSS9_9BACT</name>
<evidence type="ECO:0000256" key="1">
    <source>
        <dbReference type="ARBA" id="ARBA00004651"/>
    </source>
</evidence>